<dbReference type="SUPFAM" id="SSF48317">
    <property type="entry name" value="Acid phosphatase/Vanadium-dependent haloperoxidase"/>
    <property type="match status" value="1"/>
</dbReference>
<dbReference type="InterPro" id="IPR036938">
    <property type="entry name" value="PAP2/HPO_sf"/>
</dbReference>
<proteinExistence type="predicted"/>
<keyword evidence="1" id="KW-0472">Membrane</keyword>
<organism evidence="3 4">
    <name type="scientific">Rhododendron williamsianum</name>
    <dbReference type="NCBI Taxonomy" id="262921"/>
    <lineage>
        <taxon>Eukaryota</taxon>
        <taxon>Viridiplantae</taxon>
        <taxon>Streptophyta</taxon>
        <taxon>Embryophyta</taxon>
        <taxon>Tracheophyta</taxon>
        <taxon>Spermatophyta</taxon>
        <taxon>Magnoliopsida</taxon>
        <taxon>eudicotyledons</taxon>
        <taxon>Gunneridae</taxon>
        <taxon>Pentapetalae</taxon>
        <taxon>asterids</taxon>
        <taxon>Ericales</taxon>
        <taxon>Ericaceae</taxon>
        <taxon>Ericoideae</taxon>
        <taxon>Rhodoreae</taxon>
        <taxon>Rhododendron</taxon>
    </lineage>
</organism>
<feature type="transmembrane region" description="Helical" evidence="1">
    <location>
        <begin position="196"/>
        <end position="219"/>
    </location>
</feature>
<dbReference type="PANTHER" id="PTHR14969:SF13">
    <property type="entry name" value="AT30094P"/>
    <property type="match status" value="1"/>
</dbReference>
<dbReference type="Proteomes" id="UP000428333">
    <property type="component" value="Linkage Group LG02"/>
</dbReference>
<comment type="caution">
    <text evidence="3">The sequence shown here is derived from an EMBL/GenBank/DDBJ whole genome shotgun (WGS) entry which is preliminary data.</text>
</comment>
<feature type="transmembrane region" description="Helical" evidence="1">
    <location>
        <begin position="74"/>
        <end position="92"/>
    </location>
</feature>
<gene>
    <name evidence="3" type="ORF">C3L33_03625</name>
</gene>
<keyword evidence="1" id="KW-1133">Transmembrane helix</keyword>
<evidence type="ECO:0000313" key="4">
    <source>
        <dbReference type="Proteomes" id="UP000428333"/>
    </source>
</evidence>
<evidence type="ECO:0000259" key="2">
    <source>
        <dbReference type="SMART" id="SM00014"/>
    </source>
</evidence>
<accession>A0A6A4MB63</accession>
<evidence type="ECO:0000256" key="1">
    <source>
        <dbReference type="SAM" id="Phobius"/>
    </source>
</evidence>
<keyword evidence="1" id="KW-0812">Transmembrane</keyword>
<feature type="domain" description="Phosphatidic acid phosphatase type 2/haloperoxidase" evidence="2">
    <location>
        <begin position="74"/>
        <end position="215"/>
    </location>
</feature>
<dbReference type="AlphaFoldDB" id="A0A6A4MB63"/>
<reference evidence="3 4" key="1">
    <citation type="journal article" date="2019" name="Genome Biol. Evol.">
        <title>The Rhododendron genome and chromosomal organization provide insight into shared whole-genome duplications across the heath family (Ericaceae).</title>
        <authorList>
            <person name="Soza V.L."/>
            <person name="Lindsley D."/>
            <person name="Waalkes A."/>
            <person name="Ramage E."/>
            <person name="Patwardhan R.P."/>
            <person name="Burton J.N."/>
            <person name="Adey A."/>
            <person name="Kumar A."/>
            <person name="Qiu R."/>
            <person name="Shendure J."/>
            <person name="Hall B."/>
        </authorList>
    </citation>
    <scope>NUCLEOTIDE SEQUENCE [LARGE SCALE GENOMIC DNA]</scope>
    <source>
        <strain evidence="3">RSF 1966-606</strain>
    </source>
</reference>
<dbReference type="OrthoDB" id="10266771at2759"/>
<sequence length="236" mass="25452">MGSIPPPPSPSILNRLIDIDKSVSLHLHSTAQPFLPRSLLKTLEISGDGRLFFPLAISLLLSPLSTATATATTFLLSSLLIGAVLDLLLVGLTKHLVRRPRPVYNKDMFLSFAVDHWSFPSGHSSRVCFVAAFLSLSSAAIRDAIAQLRLSRVEYVNKLIDSVGIDDGAAVNLVVLVACSWAAATSISRVLLGRHFVCDVIAGALLGVLEALLVFRFQFAWIRVPSSNFVLEFCGG</sequence>
<dbReference type="Gene3D" id="1.20.144.10">
    <property type="entry name" value="Phosphatidic acid phosphatase type 2/haloperoxidase"/>
    <property type="match status" value="1"/>
</dbReference>
<keyword evidence="4" id="KW-1185">Reference proteome</keyword>
<evidence type="ECO:0000313" key="3">
    <source>
        <dbReference type="EMBL" id="KAE9464469.1"/>
    </source>
</evidence>
<protein>
    <recommendedName>
        <fullName evidence="2">Phosphatidic acid phosphatase type 2/haloperoxidase domain-containing protein</fullName>
    </recommendedName>
</protein>
<dbReference type="SMART" id="SM00014">
    <property type="entry name" value="acidPPc"/>
    <property type="match status" value="1"/>
</dbReference>
<name>A0A6A4MB63_9ERIC</name>
<dbReference type="EMBL" id="QEFC01000333">
    <property type="protein sequence ID" value="KAE9464469.1"/>
    <property type="molecule type" value="Genomic_DNA"/>
</dbReference>
<feature type="non-terminal residue" evidence="3">
    <location>
        <position position="1"/>
    </location>
</feature>
<dbReference type="Pfam" id="PF01569">
    <property type="entry name" value="PAP2"/>
    <property type="match status" value="1"/>
</dbReference>
<dbReference type="InterPro" id="IPR000326">
    <property type="entry name" value="PAP2/HPO"/>
</dbReference>
<dbReference type="PANTHER" id="PTHR14969">
    <property type="entry name" value="SPHINGOSINE-1-PHOSPHATE PHOSPHOHYDROLASE"/>
    <property type="match status" value="1"/>
</dbReference>
<dbReference type="GO" id="GO:0042392">
    <property type="term" value="F:sphingosine-1-phosphate phosphatase activity"/>
    <property type="evidence" value="ECO:0007669"/>
    <property type="project" value="TreeGrafter"/>
</dbReference>